<dbReference type="EMBL" id="JANBQF010001607">
    <property type="protein sequence ID" value="KAJ1996876.1"/>
    <property type="molecule type" value="Genomic_DNA"/>
</dbReference>
<evidence type="ECO:0000256" key="2">
    <source>
        <dbReference type="SAM" id="Phobius"/>
    </source>
</evidence>
<dbReference type="PANTHER" id="PTHR35870:SF1">
    <property type="entry name" value="PROTEIN, PUTATIVE (AFU_ORTHOLOGUE AFUA_5G03330)-RELATED"/>
    <property type="match status" value="1"/>
</dbReference>
<feature type="transmembrane region" description="Helical" evidence="2">
    <location>
        <begin position="76"/>
        <end position="95"/>
    </location>
</feature>
<proteinExistence type="predicted"/>
<organism evidence="3 4">
    <name type="scientific">Coemansia thaxteri</name>
    <dbReference type="NCBI Taxonomy" id="2663907"/>
    <lineage>
        <taxon>Eukaryota</taxon>
        <taxon>Fungi</taxon>
        <taxon>Fungi incertae sedis</taxon>
        <taxon>Zoopagomycota</taxon>
        <taxon>Kickxellomycotina</taxon>
        <taxon>Kickxellomycetes</taxon>
        <taxon>Kickxellales</taxon>
        <taxon>Kickxellaceae</taxon>
        <taxon>Coemansia</taxon>
    </lineage>
</organism>
<accession>A0A9W8BD32</accession>
<keyword evidence="2" id="KW-0812">Transmembrane</keyword>
<comment type="caution">
    <text evidence="3">The sequence shown here is derived from an EMBL/GenBank/DDBJ whole genome shotgun (WGS) entry which is preliminary data.</text>
</comment>
<gene>
    <name evidence="3" type="ORF">H4R26_006032</name>
</gene>
<dbReference type="GO" id="GO:0016491">
    <property type="term" value="F:oxidoreductase activity"/>
    <property type="evidence" value="ECO:0007669"/>
    <property type="project" value="UniProtKB-KW"/>
</dbReference>
<feature type="non-terminal residue" evidence="3">
    <location>
        <position position="1"/>
    </location>
</feature>
<feature type="transmembrane region" description="Helical" evidence="2">
    <location>
        <begin position="107"/>
        <end position="125"/>
    </location>
</feature>
<keyword evidence="4" id="KW-1185">Reference proteome</keyword>
<evidence type="ECO:0000313" key="4">
    <source>
        <dbReference type="Proteomes" id="UP001150907"/>
    </source>
</evidence>
<dbReference type="Proteomes" id="UP001150907">
    <property type="component" value="Unassembled WGS sequence"/>
</dbReference>
<protein>
    <submittedName>
        <fullName evidence="3">Uncharacterized protein</fullName>
    </submittedName>
</protein>
<keyword evidence="2" id="KW-1133">Transmembrane helix</keyword>
<dbReference type="AlphaFoldDB" id="A0A9W8BD32"/>
<dbReference type="InterPro" id="IPR025337">
    <property type="entry name" value="Questin_oxidase-like"/>
</dbReference>
<dbReference type="Pfam" id="PF14027">
    <property type="entry name" value="Questin_oxidase"/>
    <property type="match status" value="1"/>
</dbReference>
<keyword evidence="2" id="KW-0472">Membrane</keyword>
<dbReference type="OrthoDB" id="10004862at2759"/>
<reference evidence="3" key="1">
    <citation type="submission" date="2022-07" db="EMBL/GenBank/DDBJ databases">
        <title>Phylogenomic reconstructions and comparative analyses of Kickxellomycotina fungi.</title>
        <authorList>
            <person name="Reynolds N.K."/>
            <person name="Stajich J.E."/>
            <person name="Barry K."/>
            <person name="Grigoriev I.V."/>
            <person name="Crous P."/>
            <person name="Smith M.E."/>
        </authorList>
    </citation>
    <scope>NUCLEOTIDE SEQUENCE</scope>
    <source>
        <strain evidence="3">IMI 214461</strain>
    </source>
</reference>
<keyword evidence="1" id="KW-0560">Oxidoreductase</keyword>
<evidence type="ECO:0000313" key="3">
    <source>
        <dbReference type="EMBL" id="KAJ1996876.1"/>
    </source>
</evidence>
<name>A0A9W8BD32_9FUNG</name>
<sequence>LRNDPLSKNVSYNDNSYTDDNRAHAEALAIKYAKLWTIALPTDASSIAAKCKEVMTVVALVYGALTRPGYKPALEFAFMHFLTSSYFIPIIFDALPLVKQARLLRAYVASFLALFVMKGCPPLYITPELTSTNTHHHCTSTATTTTESSPDENCNPWMHVFSKAIACDDMHAPKAVRALWRISLLDAFPPVCHEKSVIGYELPPPINCLHLARLTVDTITSEPKNTPTNTQKVGDWVHGMIAFDEFWAHQDKEL</sequence>
<dbReference type="PANTHER" id="PTHR35870">
    <property type="entry name" value="PROTEIN, PUTATIVE (AFU_ORTHOLOGUE AFUA_5G03330)-RELATED"/>
    <property type="match status" value="1"/>
</dbReference>
<evidence type="ECO:0000256" key="1">
    <source>
        <dbReference type="ARBA" id="ARBA00023002"/>
    </source>
</evidence>